<dbReference type="Pfam" id="PF12833">
    <property type="entry name" value="HTH_18"/>
    <property type="match status" value="1"/>
</dbReference>
<dbReference type="InterPro" id="IPR020449">
    <property type="entry name" value="Tscrpt_reg_AraC-type_HTH"/>
</dbReference>
<dbReference type="RefSeq" id="WP_188861488.1">
    <property type="nucleotide sequence ID" value="NZ_BMLT01000007.1"/>
</dbReference>
<dbReference type="CDD" id="cd02209">
    <property type="entry name" value="cupin_XRE_C"/>
    <property type="match status" value="1"/>
</dbReference>
<evidence type="ECO:0000256" key="2">
    <source>
        <dbReference type="ARBA" id="ARBA00023125"/>
    </source>
</evidence>
<dbReference type="PRINTS" id="PR00032">
    <property type="entry name" value="HTHARAC"/>
</dbReference>
<dbReference type="PROSITE" id="PS00041">
    <property type="entry name" value="HTH_ARAC_FAMILY_1"/>
    <property type="match status" value="1"/>
</dbReference>
<keyword evidence="2" id="KW-0238">DNA-binding</keyword>
<comment type="caution">
    <text evidence="5">The sequence shown here is derived from an EMBL/GenBank/DDBJ whole genome shotgun (WGS) entry which is preliminary data.</text>
</comment>
<evidence type="ECO:0000256" key="1">
    <source>
        <dbReference type="ARBA" id="ARBA00023015"/>
    </source>
</evidence>
<dbReference type="GO" id="GO:0003700">
    <property type="term" value="F:DNA-binding transcription factor activity"/>
    <property type="evidence" value="ECO:0007669"/>
    <property type="project" value="InterPro"/>
</dbReference>
<dbReference type="InterPro" id="IPR018062">
    <property type="entry name" value="HTH_AraC-typ_CS"/>
</dbReference>
<dbReference type="InterPro" id="IPR009057">
    <property type="entry name" value="Homeodomain-like_sf"/>
</dbReference>
<proteinExistence type="predicted"/>
<dbReference type="Proteomes" id="UP000599578">
    <property type="component" value="Unassembled WGS sequence"/>
</dbReference>
<sequence>MTDVIQNMSEITFNPAPTEVYFGRVTYPPGGTHGPRIQRGLEFVHLISGAVEIEVDGNARTLLPGHMALLLPGRHEHFRFHSQQPSEHSWCQFDFDRIPEGFNDRFEALSAQLAITAEMEQLMELGIAMTGSTQVDNHIALIKLGEALLHCYLSLDALPESKRPIPLPRLVREACKYMAGNYQQPLTLKQIADQCHCSVNHLISQFRVSFDTTPMRYLWQLRLNHAEVLLKRTDIAVSTIADQCGFSSPFHFSRLFKERYRQSPRAFRQHVRQPPCCEHDQD</sequence>
<dbReference type="InterPro" id="IPR018060">
    <property type="entry name" value="HTH_AraC"/>
</dbReference>
<evidence type="ECO:0000313" key="6">
    <source>
        <dbReference type="Proteomes" id="UP000599578"/>
    </source>
</evidence>
<dbReference type="Gene3D" id="2.60.120.10">
    <property type="entry name" value="Jelly Rolls"/>
    <property type="match status" value="1"/>
</dbReference>
<evidence type="ECO:0000313" key="5">
    <source>
        <dbReference type="EMBL" id="GGO84499.1"/>
    </source>
</evidence>
<evidence type="ECO:0000256" key="3">
    <source>
        <dbReference type="ARBA" id="ARBA00023163"/>
    </source>
</evidence>
<dbReference type="InterPro" id="IPR037923">
    <property type="entry name" value="HTH-like"/>
</dbReference>
<dbReference type="SMART" id="SM00342">
    <property type="entry name" value="HTH_ARAC"/>
    <property type="match status" value="1"/>
</dbReference>
<accession>A0A918DUH5</accession>
<dbReference type="InterPro" id="IPR014710">
    <property type="entry name" value="RmlC-like_jellyroll"/>
</dbReference>
<keyword evidence="6" id="KW-1185">Reference proteome</keyword>
<dbReference type="PANTHER" id="PTHR43280">
    <property type="entry name" value="ARAC-FAMILY TRANSCRIPTIONAL REGULATOR"/>
    <property type="match status" value="1"/>
</dbReference>
<gene>
    <name evidence="5" type="ORF">GCM10011348_30900</name>
</gene>
<dbReference type="EMBL" id="BMLT01000007">
    <property type="protein sequence ID" value="GGO84499.1"/>
    <property type="molecule type" value="Genomic_DNA"/>
</dbReference>
<dbReference type="PROSITE" id="PS01124">
    <property type="entry name" value="HTH_ARAC_FAMILY_2"/>
    <property type="match status" value="1"/>
</dbReference>
<protein>
    <submittedName>
        <fullName evidence="5">AraC family transcriptional regulator</fullName>
    </submittedName>
</protein>
<keyword evidence="1" id="KW-0805">Transcription regulation</keyword>
<reference evidence="5 6" key="1">
    <citation type="journal article" date="2014" name="Int. J. Syst. Evol. Microbiol.">
        <title>Complete genome sequence of Corynebacterium casei LMG S-19264T (=DSM 44701T), isolated from a smear-ripened cheese.</title>
        <authorList>
            <consortium name="US DOE Joint Genome Institute (JGI-PGF)"/>
            <person name="Walter F."/>
            <person name="Albersmeier A."/>
            <person name="Kalinowski J."/>
            <person name="Ruckert C."/>
        </authorList>
    </citation>
    <scope>NUCLEOTIDE SEQUENCE [LARGE SCALE GENOMIC DNA]</scope>
    <source>
        <strain evidence="5 6">CGMCC 1.7286</strain>
    </source>
</reference>
<name>A0A918DUH5_9GAMM</name>
<organism evidence="5 6">
    <name type="scientific">Marinobacterium nitratireducens</name>
    <dbReference type="NCBI Taxonomy" id="518897"/>
    <lineage>
        <taxon>Bacteria</taxon>
        <taxon>Pseudomonadati</taxon>
        <taxon>Pseudomonadota</taxon>
        <taxon>Gammaproteobacteria</taxon>
        <taxon>Oceanospirillales</taxon>
        <taxon>Oceanospirillaceae</taxon>
        <taxon>Marinobacterium</taxon>
    </lineage>
</organism>
<dbReference type="GO" id="GO:0043565">
    <property type="term" value="F:sequence-specific DNA binding"/>
    <property type="evidence" value="ECO:0007669"/>
    <property type="project" value="InterPro"/>
</dbReference>
<feature type="domain" description="HTH araC/xylS-type" evidence="4">
    <location>
        <begin position="172"/>
        <end position="270"/>
    </location>
</feature>
<dbReference type="AlphaFoldDB" id="A0A918DUH5"/>
<keyword evidence="3" id="KW-0804">Transcription</keyword>
<evidence type="ECO:0000259" key="4">
    <source>
        <dbReference type="PROSITE" id="PS01124"/>
    </source>
</evidence>
<dbReference type="Gene3D" id="1.10.10.60">
    <property type="entry name" value="Homeodomain-like"/>
    <property type="match status" value="2"/>
</dbReference>
<dbReference type="PANTHER" id="PTHR43280:SF2">
    <property type="entry name" value="HTH-TYPE TRANSCRIPTIONAL REGULATOR EXSA"/>
    <property type="match status" value="1"/>
</dbReference>
<dbReference type="SUPFAM" id="SSF51215">
    <property type="entry name" value="Regulatory protein AraC"/>
    <property type="match status" value="1"/>
</dbReference>
<dbReference type="SUPFAM" id="SSF46689">
    <property type="entry name" value="Homeodomain-like"/>
    <property type="match status" value="2"/>
</dbReference>